<feature type="transmembrane region" description="Helical" evidence="6">
    <location>
        <begin position="95"/>
        <end position="118"/>
    </location>
</feature>
<protein>
    <recommendedName>
        <fullName evidence="7">Major facilitator superfamily (MFS) profile domain-containing protein</fullName>
    </recommendedName>
</protein>
<keyword evidence="2" id="KW-0813">Transport</keyword>
<evidence type="ECO:0000313" key="9">
    <source>
        <dbReference type="Proteomes" id="UP001157114"/>
    </source>
</evidence>
<dbReference type="Pfam" id="PF07690">
    <property type="entry name" value="MFS_1"/>
    <property type="match status" value="1"/>
</dbReference>
<keyword evidence="4 6" id="KW-1133">Transmembrane helix</keyword>
<dbReference type="InterPro" id="IPR049680">
    <property type="entry name" value="FLVCR1-2_SLC49-like"/>
</dbReference>
<evidence type="ECO:0000256" key="6">
    <source>
        <dbReference type="SAM" id="Phobius"/>
    </source>
</evidence>
<dbReference type="InterPro" id="IPR036259">
    <property type="entry name" value="MFS_trans_sf"/>
</dbReference>
<feature type="transmembrane region" description="Helical" evidence="6">
    <location>
        <begin position="70"/>
        <end position="89"/>
    </location>
</feature>
<dbReference type="PANTHER" id="PTHR10924">
    <property type="entry name" value="MAJOR FACILITATOR SUPERFAMILY PROTEIN-RELATED"/>
    <property type="match status" value="1"/>
</dbReference>
<keyword evidence="5 6" id="KW-0472">Membrane</keyword>
<feature type="transmembrane region" description="Helical" evidence="6">
    <location>
        <begin position="249"/>
        <end position="269"/>
    </location>
</feature>
<dbReference type="RefSeq" id="WP_284237162.1">
    <property type="nucleotide sequence ID" value="NZ_BSSQ01000003.1"/>
</dbReference>
<evidence type="ECO:0000256" key="1">
    <source>
        <dbReference type="ARBA" id="ARBA00004651"/>
    </source>
</evidence>
<dbReference type="SUPFAM" id="SSF103473">
    <property type="entry name" value="MFS general substrate transporter"/>
    <property type="match status" value="1"/>
</dbReference>
<evidence type="ECO:0000256" key="5">
    <source>
        <dbReference type="ARBA" id="ARBA00023136"/>
    </source>
</evidence>
<accession>A0ABQ6G662</accession>
<sequence length="404" mass="43562">MKWIILLSIVPAIVSTEMMWLSLAPISSLAEDFYGVGSLSITLCSMSFMIMFILFSLPASWVIDKWGYKTSLLIGAGLTAVFSVFRAAFADDFALVLVSQFILAIGQPFLLNLATKVASDWFPPDERSTAAGILTLAQYIGFIVPMAIAPAIAEASGIPDLFMWFAGFAVLAAILAAAFTPVKPPDSITHASPQQEVLRFDSVKLLWRNKSYGLILLISFISIGIFNTILTLLESILAPRGLNSEEAGLVGAVFIVAGIIGAVILPLLSDKYRIRSPFFIGAITLLIPAYLGLTFAEPMVLVTVIAGIAGFTIMGVAPILFQHGSEVAYPVREGTSLGMILLMGQVSGIAFVYLFELLNDALHSIVWPMLLFVLLTASLIPVTLRIQESSLRAPAKENDLNPPM</sequence>
<name>A0ABQ6G662_9BACL</name>
<dbReference type="Gene3D" id="1.20.1250.20">
    <property type="entry name" value="MFS general substrate transporter like domains"/>
    <property type="match status" value="1"/>
</dbReference>
<feature type="transmembrane region" description="Helical" evidence="6">
    <location>
        <begin position="214"/>
        <end position="237"/>
    </location>
</feature>
<reference evidence="8 9" key="1">
    <citation type="submission" date="2023-03" db="EMBL/GenBank/DDBJ databases">
        <title>Draft genome sequence of the bacteria which degrade cell wall of Tricholomamatutake.</title>
        <authorList>
            <person name="Konishi Y."/>
            <person name="Fukuta Y."/>
            <person name="Shirasaka N."/>
        </authorList>
    </citation>
    <scope>NUCLEOTIDE SEQUENCE [LARGE SCALE GENOMIC DNA]</scope>
    <source>
        <strain evidence="9">mu1</strain>
    </source>
</reference>
<dbReference type="Proteomes" id="UP001157114">
    <property type="component" value="Unassembled WGS sequence"/>
</dbReference>
<proteinExistence type="predicted"/>
<dbReference type="PANTHER" id="PTHR10924:SF6">
    <property type="entry name" value="SOLUTE CARRIER FAMILY 49 MEMBER A3"/>
    <property type="match status" value="1"/>
</dbReference>
<comment type="caution">
    <text evidence="8">The sequence shown here is derived from an EMBL/GenBank/DDBJ whole genome shotgun (WGS) entry which is preliminary data.</text>
</comment>
<feature type="transmembrane region" description="Helical" evidence="6">
    <location>
        <begin position="276"/>
        <end position="293"/>
    </location>
</feature>
<comment type="subcellular location">
    <subcellularLocation>
        <location evidence="1">Cell membrane</location>
        <topology evidence="1">Multi-pass membrane protein</topology>
    </subcellularLocation>
</comment>
<evidence type="ECO:0000256" key="2">
    <source>
        <dbReference type="ARBA" id="ARBA00022448"/>
    </source>
</evidence>
<feature type="transmembrane region" description="Helical" evidence="6">
    <location>
        <begin position="130"/>
        <end position="149"/>
    </location>
</feature>
<dbReference type="PROSITE" id="PS50850">
    <property type="entry name" value="MFS"/>
    <property type="match status" value="1"/>
</dbReference>
<evidence type="ECO:0000259" key="7">
    <source>
        <dbReference type="PROSITE" id="PS50850"/>
    </source>
</evidence>
<keyword evidence="9" id="KW-1185">Reference proteome</keyword>
<evidence type="ECO:0000313" key="8">
    <source>
        <dbReference type="EMBL" id="GLX66464.1"/>
    </source>
</evidence>
<dbReference type="InterPro" id="IPR011701">
    <property type="entry name" value="MFS"/>
</dbReference>
<feature type="transmembrane region" description="Helical" evidence="6">
    <location>
        <begin position="40"/>
        <end position="63"/>
    </location>
</feature>
<dbReference type="EMBL" id="BSSQ01000003">
    <property type="protein sequence ID" value="GLX66464.1"/>
    <property type="molecule type" value="Genomic_DNA"/>
</dbReference>
<feature type="transmembrane region" description="Helical" evidence="6">
    <location>
        <begin position="333"/>
        <end position="355"/>
    </location>
</feature>
<dbReference type="InterPro" id="IPR020846">
    <property type="entry name" value="MFS_dom"/>
</dbReference>
<evidence type="ECO:0000256" key="3">
    <source>
        <dbReference type="ARBA" id="ARBA00022692"/>
    </source>
</evidence>
<feature type="domain" description="Major facilitator superfamily (MFS) profile" evidence="7">
    <location>
        <begin position="3"/>
        <end position="390"/>
    </location>
</feature>
<keyword evidence="3 6" id="KW-0812">Transmembrane</keyword>
<organism evidence="8 9">
    <name type="scientific">Paenibacillus glycanilyticus</name>
    <dbReference type="NCBI Taxonomy" id="126569"/>
    <lineage>
        <taxon>Bacteria</taxon>
        <taxon>Bacillati</taxon>
        <taxon>Bacillota</taxon>
        <taxon>Bacilli</taxon>
        <taxon>Bacillales</taxon>
        <taxon>Paenibacillaceae</taxon>
        <taxon>Paenibacillus</taxon>
    </lineage>
</organism>
<evidence type="ECO:0000256" key="4">
    <source>
        <dbReference type="ARBA" id="ARBA00022989"/>
    </source>
</evidence>
<feature type="transmembrane region" description="Helical" evidence="6">
    <location>
        <begin position="299"/>
        <end position="321"/>
    </location>
</feature>
<gene>
    <name evidence="8" type="ORF">MU1_08080</name>
</gene>
<feature type="transmembrane region" description="Helical" evidence="6">
    <location>
        <begin position="361"/>
        <end position="384"/>
    </location>
</feature>
<feature type="transmembrane region" description="Helical" evidence="6">
    <location>
        <begin position="161"/>
        <end position="182"/>
    </location>
</feature>